<protein>
    <submittedName>
        <fullName evidence="2">Uncharacterized protein</fullName>
    </submittedName>
</protein>
<feature type="region of interest" description="Disordered" evidence="1">
    <location>
        <begin position="185"/>
        <end position="212"/>
    </location>
</feature>
<feature type="compositionally biased region" description="Basic and acidic residues" evidence="1">
    <location>
        <begin position="1"/>
        <end position="10"/>
    </location>
</feature>
<feature type="compositionally biased region" description="Polar residues" evidence="1">
    <location>
        <begin position="196"/>
        <end position="212"/>
    </location>
</feature>
<name>A0A8J2KY70_9HEXA</name>
<evidence type="ECO:0000313" key="3">
    <source>
        <dbReference type="Proteomes" id="UP000708208"/>
    </source>
</evidence>
<sequence length="241" mass="27147">SGYVEDGREIFDEDMEDAEEAARRKRKVRHSKRDKDDAQMSKESNPANFQSVRDILSNMPQKRKRAKMTSSAGPSVDQETLLSDLMLELKNDTKTGPSTSTEKLIKKIATPQLEPLKMEPKKAPSVVIKPGLNFFTPPVSYANKKTEYSRPSTSTYQFSKQTENSSANLFVNLDDDFNDSLDFEEPLELPREPQSGRRTNSTSKVMSDFQRNVLSTPVTDADVVIKTELGVPIKAEHVEED</sequence>
<accession>A0A8J2KY70</accession>
<evidence type="ECO:0000256" key="1">
    <source>
        <dbReference type="SAM" id="MobiDB-lite"/>
    </source>
</evidence>
<dbReference type="EMBL" id="CAJVCH010261024">
    <property type="protein sequence ID" value="CAG7734021.1"/>
    <property type="molecule type" value="Genomic_DNA"/>
</dbReference>
<feature type="region of interest" description="Disordered" evidence="1">
    <location>
        <begin position="1"/>
        <end position="78"/>
    </location>
</feature>
<feature type="compositionally biased region" description="Polar residues" evidence="1">
    <location>
        <begin position="68"/>
        <end position="78"/>
    </location>
</feature>
<dbReference type="Proteomes" id="UP000708208">
    <property type="component" value="Unassembled WGS sequence"/>
</dbReference>
<dbReference type="AlphaFoldDB" id="A0A8J2KY70"/>
<organism evidence="2 3">
    <name type="scientific">Allacma fusca</name>
    <dbReference type="NCBI Taxonomy" id="39272"/>
    <lineage>
        <taxon>Eukaryota</taxon>
        <taxon>Metazoa</taxon>
        <taxon>Ecdysozoa</taxon>
        <taxon>Arthropoda</taxon>
        <taxon>Hexapoda</taxon>
        <taxon>Collembola</taxon>
        <taxon>Symphypleona</taxon>
        <taxon>Sminthuridae</taxon>
        <taxon>Allacma</taxon>
    </lineage>
</organism>
<feature type="non-terminal residue" evidence="2">
    <location>
        <position position="1"/>
    </location>
</feature>
<evidence type="ECO:0000313" key="2">
    <source>
        <dbReference type="EMBL" id="CAG7734021.1"/>
    </source>
</evidence>
<feature type="compositionally biased region" description="Polar residues" evidence="1">
    <location>
        <begin position="41"/>
        <end position="51"/>
    </location>
</feature>
<comment type="caution">
    <text evidence="2">The sequence shown here is derived from an EMBL/GenBank/DDBJ whole genome shotgun (WGS) entry which is preliminary data.</text>
</comment>
<feature type="compositionally biased region" description="Basic residues" evidence="1">
    <location>
        <begin position="23"/>
        <end position="32"/>
    </location>
</feature>
<reference evidence="2" key="1">
    <citation type="submission" date="2021-06" db="EMBL/GenBank/DDBJ databases">
        <authorList>
            <person name="Hodson N. C."/>
            <person name="Mongue J. A."/>
            <person name="Jaron S. K."/>
        </authorList>
    </citation>
    <scope>NUCLEOTIDE SEQUENCE</scope>
</reference>
<proteinExistence type="predicted"/>
<gene>
    <name evidence="2" type="ORF">AFUS01_LOCUS22431</name>
</gene>
<feature type="non-terminal residue" evidence="2">
    <location>
        <position position="241"/>
    </location>
</feature>
<keyword evidence="3" id="KW-1185">Reference proteome</keyword>